<dbReference type="Proteomes" id="UP000276888">
    <property type="component" value="Chromosome"/>
</dbReference>
<evidence type="ECO:0000313" key="6">
    <source>
        <dbReference type="EMBL" id="AZS38255.1"/>
    </source>
</evidence>
<dbReference type="KEGG" id="mlv:CVS47_02908"/>
<dbReference type="InterPro" id="IPR051795">
    <property type="entry name" value="Glycosyl_Hydrlase_43"/>
</dbReference>
<reference evidence="6 7" key="1">
    <citation type="submission" date="2018-08" db="EMBL/GenBank/DDBJ databases">
        <title>Microbacterium lemovicicum sp. nov., a bacterium isolated from a natural uranium-rich soil.</title>
        <authorList>
            <person name="ORTET P."/>
        </authorList>
    </citation>
    <scope>NUCLEOTIDE SEQUENCE [LARGE SCALE GENOMIC DNA]</scope>
    <source>
        <strain evidence="6 7">Viu22</strain>
    </source>
</reference>
<dbReference type="PANTHER" id="PTHR42812:SF12">
    <property type="entry name" value="BETA-XYLOSIDASE-RELATED"/>
    <property type="match status" value="1"/>
</dbReference>
<dbReference type="AlphaFoldDB" id="A0A3Q9J1Z5"/>
<dbReference type="SUPFAM" id="SSF75005">
    <property type="entry name" value="Arabinanase/levansucrase/invertase"/>
    <property type="match status" value="1"/>
</dbReference>
<dbReference type="PANTHER" id="PTHR42812">
    <property type="entry name" value="BETA-XYLOSIDASE"/>
    <property type="match status" value="1"/>
</dbReference>
<dbReference type="InterPro" id="IPR013320">
    <property type="entry name" value="ConA-like_dom_sf"/>
</dbReference>
<name>A0A3Q9J1Z5_9MICO</name>
<dbReference type="RefSeq" id="WP_164734670.1">
    <property type="nucleotide sequence ID" value="NZ_CP031423.1"/>
</dbReference>
<dbReference type="EC" id="3.2.1.55" evidence="6"/>
<evidence type="ECO:0000256" key="3">
    <source>
        <dbReference type="ARBA" id="ARBA00023295"/>
    </source>
</evidence>
<organism evidence="6 7">
    <name type="scientific">Microbacterium lemovicicum</name>
    <dbReference type="NCBI Taxonomy" id="1072463"/>
    <lineage>
        <taxon>Bacteria</taxon>
        <taxon>Bacillati</taxon>
        <taxon>Actinomycetota</taxon>
        <taxon>Actinomycetes</taxon>
        <taxon>Micrococcales</taxon>
        <taxon>Microbacteriaceae</taxon>
        <taxon>Microbacterium</taxon>
    </lineage>
</organism>
<dbReference type="Gene3D" id="2.115.10.20">
    <property type="entry name" value="Glycosyl hydrolase domain, family 43"/>
    <property type="match status" value="1"/>
</dbReference>
<dbReference type="InterPro" id="IPR006710">
    <property type="entry name" value="Glyco_hydro_43"/>
</dbReference>
<gene>
    <name evidence="6" type="ORF">CVS47_02908</name>
</gene>
<dbReference type="EMBL" id="CP031423">
    <property type="protein sequence ID" value="AZS38255.1"/>
    <property type="molecule type" value="Genomic_DNA"/>
</dbReference>
<keyword evidence="7" id="KW-1185">Reference proteome</keyword>
<accession>A0A3Q9J1Z5</accession>
<proteinExistence type="inferred from homology"/>
<dbReference type="Pfam" id="PF04616">
    <property type="entry name" value="Glyco_hydro_43"/>
    <property type="match status" value="1"/>
</dbReference>
<evidence type="ECO:0000256" key="1">
    <source>
        <dbReference type="ARBA" id="ARBA00009865"/>
    </source>
</evidence>
<sequence length="475" mass="50319">MPSAPDAPHRFRNPLIHHDVPDPDVTALGAGGYALVASSFDRAPGLPLWWSEDLMTWHAAGHAGGCRPDAPADGGVWAPSIREHGGRLFIVWGDPDVGILVVDAPGLGGPWSAPRVLLAGRGLIDACPIWDDELGKAFVVHGYARSRAGFANRIDVFEADAALTAAHTPSRTVIDGDAIPGCAVLEGPKVYRRGEALWIFAPAGGVATGWQYAFRAPRWEGPWEHRVVLQQGGTDVNGPHQGAWVVGAEDEEWFAHFQATGALGRILHLQPLHWDVDGWPVIGDPDRPGEPVASWTTPRGGSTRPPAERRGDDFAGEHLDAGWHTRGATRAELVVSVGGGRVRLAGTRSGAVLRPLDGAHAHSQVLVRGAQDAAAALVVHDGIVRELVAHVADADRGVEIRTVEADGVRVRTVGAASAGVRLGIRVEGDRATFTVDGEDVGDTFTLTGRRWTGAEWGLAARGRGHAEFGPVEVSP</sequence>
<dbReference type="GO" id="GO:0005975">
    <property type="term" value="P:carbohydrate metabolic process"/>
    <property type="evidence" value="ECO:0007669"/>
    <property type="project" value="InterPro"/>
</dbReference>
<evidence type="ECO:0000256" key="4">
    <source>
        <dbReference type="RuleBase" id="RU361187"/>
    </source>
</evidence>
<protein>
    <submittedName>
        <fullName evidence="6">Non-reducing end alpha-L-arabinofuranosidase BoGH43B</fullName>
        <ecNumber evidence="6">3.2.1.55</ecNumber>
    </submittedName>
</protein>
<evidence type="ECO:0000256" key="2">
    <source>
        <dbReference type="ARBA" id="ARBA00022801"/>
    </source>
</evidence>
<evidence type="ECO:0000256" key="5">
    <source>
        <dbReference type="SAM" id="MobiDB-lite"/>
    </source>
</evidence>
<keyword evidence="2 4" id="KW-0378">Hydrolase</keyword>
<keyword evidence="3 4" id="KW-0326">Glycosidase</keyword>
<comment type="similarity">
    <text evidence="1 4">Belongs to the glycosyl hydrolase 43 family.</text>
</comment>
<dbReference type="GO" id="GO:0046556">
    <property type="term" value="F:alpha-L-arabinofuranosidase activity"/>
    <property type="evidence" value="ECO:0007669"/>
    <property type="project" value="UniProtKB-EC"/>
</dbReference>
<evidence type="ECO:0000313" key="7">
    <source>
        <dbReference type="Proteomes" id="UP000276888"/>
    </source>
</evidence>
<dbReference type="SUPFAM" id="SSF49899">
    <property type="entry name" value="Concanavalin A-like lectins/glucanases"/>
    <property type="match status" value="1"/>
</dbReference>
<dbReference type="InterPro" id="IPR023296">
    <property type="entry name" value="Glyco_hydro_beta-prop_sf"/>
</dbReference>
<feature type="region of interest" description="Disordered" evidence="5">
    <location>
        <begin position="287"/>
        <end position="311"/>
    </location>
</feature>